<accession>A0ACD1BHT2</accession>
<reference evidence="1" key="1">
    <citation type="submission" date="2020-04" db="EMBL/GenBank/DDBJ databases">
        <title>A novel bacterium ('Candidatus Sarcina troglodytae' sp. nov.) linked to a protracted, uniformly lethal epizootic among sanctuary western chimpanzees (Pan troglodytes verus) in Sierra Leone.</title>
        <authorList>
            <person name="Owens L.A."/>
            <person name="Colitti B."/>
            <person name="Hirji I."/>
            <person name="Pizaro A."/>
            <person name="Jaffe J.E."/>
            <person name="Moittie S."/>
            <person name="Bishop-Lilly K.A."/>
            <person name="Estrella L.A."/>
            <person name="Voegtly L.J."/>
            <person name="Kuhn J.H."/>
            <person name="Suen G."/>
            <person name="Deblois C.L."/>
            <person name="Dunn C."/>
            <person name="Juan-Salles C."/>
            <person name="Goldberg T.L."/>
        </authorList>
    </citation>
    <scope>NUCLEOTIDE SEQUENCE</scope>
    <source>
        <strain evidence="1">JB2</strain>
    </source>
</reference>
<gene>
    <name evidence="1" type="ORF">HH195_11790</name>
</gene>
<organism evidence="1 2">
    <name type="scientific">Candidatus Sarcina troglodytae</name>
    <dbReference type="NCBI Taxonomy" id="2726954"/>
    <lineage>
        <taxon>Bacteria</taxon>
        <taxon>Bacillati</taxon>
        <taxon>Bacillota</taxon>
        <taxon>Clostridia</taxon>
        <taxon>Eubacteriales</taxon>
        <taxon>Clostridiaceae</taxon>
        <taxon>Sarcina</taxon>
    </lineage>
</organism>
<evidence type="ECO:0000313" key="2">
    <source>
        <dbReference type="Proteomes" id="UP000594603"/>
    </source>
</evidence>
<protein>
    <submittedName>
        <fullName evidence="1">Uncharacterized protein</fullName>
    </submittedName>
</protein>
<keyword evidence="1" id="KW-0614">Plasmid</keyword>
<dbReference type="Proteomes" id="UP000594603">
    <property type="component" value="Plasmid p1"/>
</dbReference>
<keyword evidence="2" id="KW-1185">Reference proteome</keyword>
<geneLocation type="plasmid" evidence="1 2">
    <name>p1</name>
</geneLocation>
<evidence type="ECO:0000313" key="1">
    <source>
        <dbReference type="EMBL" id="QPJ86642.1"/>
    </source>
</evidence>
<proteinExistence type="predicted"/>
<dbReference type="EMBL" id="CP051755">
    <property type="protein sequence ID" value="QPJ86642.1"/>
    <property type="molecule type" value="Genomic_DNA"/>
</dbReference>
<sequence length="229" mass="27548">MTKYKVIKKCNNRIIQLKKDEDIEGYLVLSLAKTALWLSKCAEYYKNKKIQQTDDIKEKEKYINMIKSFYELKLKIVKLLLKTNQVDIKFYKPKKIRHAYSNIVLCDKHREIFESQNEYKLIQFFYHHFYEINKCEECSVDRIKNYYCLFCLTITSGNVSIKLNMPYTSLNGESEVDKKFEIIEEKPLEGFYCENKQIVKTKWILDDTTFSKDELKKNFKELKELLNNN</sequence>
<name>A0ACD1BHT2_9CLOT</name>